<name>K2SJJ0_MACPH</name>
<evidence type="ECO:0000313" key="4">
    <source>
        <dbReference type="EMBL" id="EKG22554.1"/>
    </source>
</evidence>
<comment type="caution">
    <text evidence="4">The sequence shown here is derived from an EMBL/GenBank/DDBJ whole genome shotgun (WGS) entry which is preliminary data.</text>
</comment>
<dbReference type="Proteomes" id="UP000007129">
    <property type="component" value="Unassembled WGS sequence"/>
</dbReference>
<dbReference type="eggNOG" id="ENOG502SK8J">
    <property type="taxonomic scope" value="Eukaryota"/>
</dbReference>
<dbReference type="HOGENOM" id="CLU_479793_0_0_1"/>
<gene>
    <name evidence="4" type="ORF">MPH_00127</name>
</gene>
<dbReference type="Pfam" id="PF24809">
    <property type="entry name" value="DUF7708"/>
    <property type="match status" value="1"/>
</dbReference>
<dbReference type="InterPro" id="IPR056125">
    <property type="entry name" value="DUF7708"/>
</dbReference>
<dbReference type="EMBL" id="AHHD01000007">
    <property type="protein sequence ID" value="EKG22554.1"/>
    <property type="molecule type" value="Genomic_DNA"/>
</dbReference>
<evidence type="ECO:0000259" key="3">
    <source>
        <dbReference type="Pfam" id="PF24809"/>
    </source>
</evidence>
<dbReference type="InParanoid" id="K2SJJ0"/>
<evidence type="ECO:0000256" key="2">
    <source>
        <dbReference type="SAM" id="MobiDB-lite"/>
    </source>
</evidence>
<evidence type="ECO:0000313" key="5">
    <source>
        <dbReference type="Proteomes" id="UP000007129"/>
    </source>
</evidence>
<evidence type="ECO:0000256" key="1">
    <source>
        <dbReference type="SAM" id="Coils"/>
    </source>
</evidence>
<feature type="region of interest" description="Disordered" evidence="2">
    <location>
        <begin position="1"/>
        <end position="26"/>
    </location>
</feature>
<feature type="coiled-coil region" evidence="1">
    <location>
        <begin position="203"/>
        <end position="230"/>
    </location>
</feature>
<reference evidence="4 5" key="1">
    <citation type="journal article" date="2012" name="BMC Genomics">
        <title>Tools to kill: Genome of one of the most destructive plant pathogenic fungi Macrophomina phaseolina.</title>
        <authorList>
            <person name="Islam M.S."/>
            <person name="Haque M.S."/>
            <person name="Islam M.M."/>
            <person name="Emdad E.M."/>
            <person name="Halim A."/>
            <person name="Hossen Q.M.M."/>
            <person name="Hossain M.Z."/>
            <person name="Ahmed B."/>
            <person name="Rahim S."/>
            <person name="Rahman M.S."/>
            <person name="Alam M.M."/>
            <person name="Hou S."/>
            <person name="Wan X."/>
            <person name="Saito J.A."/>
            <person name="Alam M."/>
        </authorList>
    </citation>
    <scope>NUCLEOTIDE SEQUENCE [LARGE SCALE GENOMIC DNA]</scope>
    <source>
        <strain evidence="4 5">MS6</strain>
    </source>
</reference>
<feature type="domain" description="DUF7708" evidence="3">
    <location>
        <begin position="68"/>
        <end position="204"/>
    </location>
</feature>
<proteinExistence type="predicted"/>
<dbReference type="OrthoDB" id="5389929at2759"/>
<keyword evidence="1" id="KW-0175">Coiled coil</keyword>
<sequence>MKAPDVSGEDILSAPSDEEATKESVERDLCALQQQAQAELSNSENSLRELEQRRKKGVHSVGSELQGFLNCFADFLSGYSGIAECAKAADNQFGGLAYGTLSIFLRVASRKQEREEMLESQMREINRYFPRLNDWQSIYPDETLKDRILDVFADITIFARRATEYYQYSSWRRTADAARVKGDIEVKVKEIREKLPELRADCEVRMQKKIHELAQAVKSLEERLQRKDKEEDTRNLATLHQAIGVAKIVSNQEEEIRNLDEVLRYTFQPTGRPALGRMMTWEMLLDDHVFAEWLKGRGTSMLVLSGNNDRRNTLTTLSWLSTAATLLVSRLHKQTPVVPAFCQKSAQMHDDFRPSLKLTIAQLVYRLAIIRPEFLRAHGVEINGMIHGEEWNSDEQEVTLKAAFSVLEKMLSAFTPDETVYIVLDRPDKCFFDQYELHRDLHFLLSSLVTTIGSVPSKVKVLVIVGPFRPSFSTVSDFLEVGKRESLARLYMERLGWHQSSF</sequence>
<accession>K2SJJ0</accession>
<dbReference type="STRING" id="1126212.K2SJJ0"/>
<dbReference type="AlphaFoldDB" id="K2SJJ0"/>
<dbReference type="VEuPathDB" id="FungiDB:MPH_00127"/>
<protein>
    <recommendedName>
        <fullName evidence="3">DUF7708 domain-containing protein</fullName>
    </recommendedName>
</protein>
<organism evidence="4 5">
    <name type="scientific">Macrophomina phaseolina (strain MS6)</name>
    <name type="common">Charcoal rot fungus</name>
    <dbReference type="NCBI Taxonomy" id="1126212"/>
    <lineage>
        <taxon>Eukaryota</taxon>
        <taxon>Fungi</taxon>
        <taxon>Dikarya</taxon>
        <taxon>Ascomycota</taxon>
        <taxon>Pezizomycotina</taxon>
        <taxon>Dothideomycetes</taxon>
        <taxon>Dothideomycetes incertae sedis</taxon>
        <taxon>Botryosphaeriales</taxon>
        <taxon>Botryosphaeriaceae</taxon>
        <taxon>Macrophomina</taxon>
    </lineage>
</organism>